<comment type="caution">
    <text evidence="3">The sequence shown here is derived from an EMBL/GenBank/DDBJ whole genome shotgun (WGS) entry which is preliminary data.</text>
</comment>
<name>A0A329RRK6_9STRA</name>
<protein>
    <submittedName>
        <fullName evidence="3">Uncharacterized protein</fullName>
    </submittedName>
</protein>
<dbReference type="VEuPathDB" id="FungiDB:PC110_g16751"/>
<feature type="compositionally biased region" description="Low complexity" evidence="1">
    <location>
        <begin position="722"/>
        <end position="739"/>
    </location>
</feature>
<feature type="compositionally biased region" description="Low complexity" evidence="1">
    <location>
        <begin position="18"/>
        <end position="41"/>
    </location>
</feature>
<accession>A0A329RRK6</accession>
<keyword evidence="4" id="KW-1185">Reference proteome</keyword>
<dbReference type="EMBL" id="MJFZ01000612">
    <property type="protein sequence ID" value="RAW26849.1"/>
    <property type="molecule type" value="Genomic_DNA"/>
</dbReference>
<reference evidence="3 4" key="1">
    <citation type="submission" date="2018-01" db="EMBL/GenBank/DDBJ databases">
        <title>Draft genome of the strawberry crown rot pathogen Phytophthora cactorum.</title>
        <authorList>
            <person name="Armitage A.D."/>
            <person name="Lysoe E."/>
            <person name="Nellist C.F."/>
            <person name="Harrison R.J."/>
            <person name="Brurberg M.B."/>
        </authorList>
    </citation>
    <scope>NUCLEOTIDE SEQUENCE [LARGE SCALE GENOMIC DNA]</scope>
    <source>
        <strain evidence="3 4">10300</strain>
    </source>
</reference>
<evidence type="ECO:0000313" key="3">
    <source>
        <dbReference type="EMBL" id="RAW26849.1"/>
    </source>
</evidence>
<evidence type="ECO:0000256" key="2">
    <source>
        <dbReference type="SAM" id="SignalP"/>
    </source>
</evidence>
<evidence type="ECO:0000313" key="4">
    <source>
        <dbReference type="Proteomes" id="UP000251314"/>
    </source>
</evidence>
<feature type="compositionally biased region" description="Low complexity" evidence="1">
    <location>
        <begin position="444"/>
        <end position="453"/>
    </location>
</feature>
<dbReference type="Proteomes" id="UP000251314">
    <property type="component" value="Unassembled WGS sequence"/>
</dbReference>
<dbReference type="OrthoDB" id="123818at2759"/>
<proteinExistence type="predicted"/>
<feature type="compositionally biased region" description="Low complexity" evidence="1">
    <location>
        <begin position="526"/>
        <end position="536"/>
    </location>
</feature>
<evidence type="ECO:0000256" key="1">
    <source>
        <dbReference type="SAM" id="MobiDB-lite"/>
    </source>
</evidence>
<sequence>MKIVLCFLAFSAVVAQPDTTSDSSGDSASTTTSWSSGSSGTGSYNDAGYSGGSNWGSWGSVGGSGSDRDWGWDGDTGWDPSKELWHFRPSWNWDSPYPPEGTMYVENWGTPPTREIPSRRSFYFGANQSVSLVGATAEGGRADCGWRDWCVHLTFHSSYGVLSDFDAFVLDRYDSAEHLYGDGYWYARDGNDKPPRVFAPLVLGGFSPEERATLGNVSSWKVEEMARRFNETRTTTWTLYPESDEMDVILSFKQLYTLLPGYPGGNISDSELNRDIINEWGAGDQVLLRVVAKREGSGATSVMMPRVLNFTGSQLFQVEYYSSLEYPQDDKNLTAAANAMTLDVVFGRRRYGSGLPWNPARPSDACDACNQQVMNHPMIARCLHGHVPENIFQDIYEQTANEKMAWDGGEWEGMGPTNSSYNVDDVVDACFGLRWLLNGKVDDGSWSSDSSGSPNAGDRRSSSGSGFGDVGYGWRGPRSGSDGDYRHNDGSRWSSEFREPVYRYDDSGSRWSSWGYRDVGSESNYGDAGSRWSSSGSPGGPNAGDWPSVRDLRTALAIARETDTGIQCFVESRCPVGNRNFAEAAGRMVVLEHNRAFVRVNFTDPTYRFYIWMGLEGLGSEGQFTTPELSSDHSPEEIAELIAAAVPNASDYNLAIDVRVFNNSEVINWVKTYNDWIKNYYNSGGSESDASAAWASYSASSNGDQFPPVGGGSDNGYYHNVGQDSDSSDGSSPDAGHGSDTPGPWWFADLFPEPEPQFTVEISIRNASVVPNILDVFVVGDDPTDSSSSNMTWVARDSELRFRLSPLNLSTFEYVPPPPYVNLTWNEDIPEYPDPHWNGSDSGIWSICSQCEESYRACDNSISCKIGVRAYLQEALSPSRFEPYEFSNDIDGYGRILWGVDVGPQIRQAASFFTAEGYDLFMNLMTCLSKSACELDLSRHVYSYSRVEYITAEPTLLKIIPAESTFVVSTTNVTTGDLESILMKYRGKEHVFEWNGAYMGDLNQLREFIVNVTSEYNADESLWTRNPSGTSWVEVWVVDQYADSRTISVTFNSYFIESEPPQFKSVSSGEYNEQKSSGWKAIVGAYRNQKDEGLWDDYPMVTWRKFSNWMNDLGGDNYYTHFVDDNTTAEDIPICRQCMDAWTQCFSNQSCASVMRDSVLPSLADSLRVSTPRSSIDLSATFASWASSVDSEVYAKVMRFFSCLNAKSCPVGYALPSDPVAPLVPVTMKVVGHFAVALPIGKSIVASLNDYRLDLTPQSTSIHDIESWLRSTMNYESEVEVQASVNDTFVRYDIAYYPTVTEIPFFYLKDDKTLYFGVEGPLTFASFQLSSNLVRYGQVVSADLLNYWFGFSSDSRTLFYYSGDIFSGSQICYGCPECLEAVTRCRNDMDCAVSAKDVLVPLLRNATLPLSTDALNGGLTRVKLDLSSALLSLKNKAFVSREGWLAFAHMLRAMSSCGCEVGFGQWSYQQEFLEPTRLHNDSEYVELRVRLYSTTQLDMWLNGNVFSYSSDGSSSPMESANKFSGWLKTQLDPSYLSVEVMDITVDDVSGSAIITMHMYGPFDEASNSRPLVNPTWIPTFAAKSNPPGEVIITPWKITLQSVNRYPPFDRLLDLLEYGVVSDDTPTSNSTTTGGSYSGDACGLCATQRQACFDELECSTALRNHLLPRLDAMGSTGGPDGGYYFNMSDQILEDAFMMMQKLEAKQKLLALLTCSATKWTSAGTSCIQSLTGTNYPGVAAYLEITQARSVFPINKGKGTNVYSLAGIPHYYSDDGNPSELTDFMENRVLGGYESSGVKVEVTSDWSSGTYTVIYEGLTATSVPFIEYTDTVSSTMQFIFRCSDPDLPSKFNPWRKWLDPSNA</sequence>
<feature type="compositionally biased region" description="Basic and acidic residues" evidence="1">
    <location>
        <begin position="481"/>
        <end position="490"/>
    </location>
</feature>
<keyword evidence="2" id="KW-0732">Signal</keyword>
<gene>
    <name evidence="3" type="ORF">PC110_g16751</name>
</gene>
<feature type="region of interest" description="Disordered" evidence="1">
    <location>
        <begin position="524"/>
        <end position="547"/>
    </location>
</feature>
<organism evidence="3 4">
    <name type="scientific">Phytophthora cactorum</name>
    <dbReference type="NCBI Taxonomy" id="29920"/>
    <lineage>
        <taxon>Eukaryota</taxon>
        <taxon>Sar</taxon>
        <taxon>Stramenopiles</taxon>
        <taxon>Oomycota</taxon>
        <taxon>Peronosporomycetes</taxon>
        <taxon>Peronosporales</taxon>
        <taxon>Peronosporaceae</taxon>
        <taxon>Phytophthora</taxon>
    </lineage>
</organism>
<feature type="region of interest" description="Disordered" evidence="1">
    <location>
        <begin position="705"/>
        <end position="739"/>
    </location>
</feature>
<feature type="compositionally biased region" description="Gly residues" evidence="1">
    <location>
        <begin position="465"/>
        <end position="474"/>
    </location>
</feature>
<feature type="signal peptide" evidence="2">
    <location>
        <begin position="1"/>
        <end position="15"/>
    </location>
</feature>
<feature type="chain" id="PRO_5043747280" evidence="2">
    <location>
        <begin position="16"/>
        <end position="1861"/>
    </location>
</feature>
<feature type="region of interest" description="Disordered" evidence="1">
    <location>
        <begin position="17"/>
        <end position="41"/>
    </location>
</feature>
<feature type="region of interest" description="Disordered" evidence="1">
    <location>
        <begin position="443"/>
        <end position="490"/>
    </location>
</feature>